<evidence type="ECO:0000259" key="7">
    <source>
        <dbReference type="PROSITE" id="PS50206"/>
    </source>
</evidence>
<evidence type="ECO:0000256" key="5">
    <source>
        <dbReference type="ARBA" id="ARBA00023002"/>
    </source>
</evidence>
<dbReference type="InterPro" id="IPR001763">
    <property type="entry name" value="Rhodanese-like_dom"/>
</dbReference>
<dbReference type="PRINTS" id="PR00411">
    <property type="entry name" value="PNDRDTASEI"/>
</dbReference>
<gene>
    <name evidence="8" type="ORF">IAB98_00925</name>
</gene>
<dbReference type="Proteomes" id="UP000886841">
    <property type="component" value="Unassembled WGS sequence"/>
</dbReference>
<dbReference type="PROSITE" id="PS50206">
    <property type="entry name" value="RHODANESE_3"/>
    <property type="match status" value="1"/>
</dbReference>
<dbReference type="SUPFAM" id="SSF52821">
    <property type="entry name" value="Rhodanese/Cell cycle control phosphatase"/>
    <property type="match status" value="1"/>
</dbReference>
<comment type="similarity">
    <text evidence="2">Belongs to the class-III pyridine nucleotide-disulfide oxidoreductase family.</text>
</comment>
<protein>
    <submittedName>
        <fullName evidence="8">FAD-dependent oxidoreductase</fullName>
    </submittedName>
</protein>
<dbReference type="Pfam" id="PF07992">
    <property type="entry name" value="Pyr_redox_2"/>
    <property type="match status" value="1"/>
</dbReference>
<comment type="cofactor">
    <cofactor evidence="1">
        <name>FAD</name>
        <dbReference type="ChEBI" id="CHEBI:57692"/>
    </cofactor>
</comment>
<evidence type="ECO:0000313" key="9">
    <source>
        <dbReference type="Proteomes" id="UP000886841"/>
    </source>
</evidence>
<reference evidence="8" key="1">
    <citation type="submission" date="2020-10" db="EMBL/GenBank/DDBJ databases">
        <authorList>
            <person name="Gilroy R."/>
        </authorList>
    </citation>
    <scope>NUCLEOTIDE SEQUENCE</scope>
    <source>
        <strain evidence="8">ChiSxjej1B13-7041</strain>
    </source>
</reference>
<comment type="caution">
    <text evidence="8">The sequence shown here is derived from an EMBL/GenBank/DDBJ whole genome shotgun (WGS) entry which is preliminary data.</text>
</comment>
<dbReference type="CDD" id="cd00158">
    <property type="entry name" value="RHOD"/>
    <property type="match status" value="1"/>
</dbReference>
<dbReference type="Pfam" id="PF02852">
    <property type="entry name" value="Pyr_redox_dim"/>
    <property type="match status" value="1"/>
</dbReference>
<dbReference type="InterPro" id="IPR036188">
    <property type="entry name" value="FAD/NAD-bd_sf"/>
</dbReference>
<evidence type="ECO:0000256" key="2">
    <source>
        <dbReference type="ARBA" id="ARBA00009130"/>
    </source>
</evidence>
<dbReference type="GO" id="GO:0016491">
    <property type="term" value="F:oxidoreductase activity"/>
    <property type="evidence" value="ECO:0007669"/>
    <property type="project" value="UniProtKB-KW"/>
</dbReference>
<sequence length="548" mass="58204">MSAKNILILGGVAAGTKVAAKLMRENRDFNVTILTAGKDISYAGCGLPYYVGDVIHEKGELIVNTPEKFQALTGVKVFTETEATAVHPEAKTVEAKNLKTGETSTYSYDKLVIATGASPFVPDIPGRQLKNVFLMRTPDDAIALREAVESGSIKKAVVAGGGFIGLEVAENLAAQGVKVSVIDFAPHVLPNFLDPEMSEYVENVMAEAGIMPMTGVALEGVLGTDKVEKVQTSRRAMKADALVMAIGIRPNTAFLEGSGIEMVKGTILTDKYLQTNLPDIYAAGDCAMVTNRETGKPAWSPMGSTANIAGRLLAKNIAGAQIEYPGVLGTGVAKLPGGICTGRTGLTETAAAAEGYEAVTVISVVDDKAHYYPGAGSFIIKMVADKSSRRLLGVQVLGKGAVDKVTDIAVTAISMGATVDQLASMDFAYAPPFSTAIHPFAHTVNILLNKMDGQLESFTPVEYTQGAAEGYRIVDCAIQPSLPAYPYLDLTKIEGEMPGFGKEEKLLLVCAKGKRAYMVQNRLKYYGYTNTRVLEGGTTFNTQIAEEE</sequence>
<reference evidence="8" key="2">
    <citation type="journal article" date="2021" name="PeerJ">
        <title>Extensive microbial diversity within the chicken gut microbiome revealed by metagenomics and culture.</title>
        <authorList>
            <person name="Gilroy R."/>
            <person name="Ravi A."/>
            <person name="Getino M."/>
            <person name="Pursley I."/>
            <person name="Horton D.L."/>
            <person name="Alikhan N.F."/>
            <person name="Baker D."/>
            <person name="Gharbi K."/>
            <person name="Hall N."/>
            <person name="Watson M."/>
            <person name="Adriaenssens E.M."/>
            <person name="Foster-Nyarko E."/>
            <person name="Jarju S."/>
            <person name="Secka A."/>
            <person name="Antonio M."/>
            <person name="Oren A."/>
            <person name="Chaudhuri R.R."/>
            <person name="La Ragione R."/>
            <person name="Hildebrand F."/>
            <person name="Pallen M.J."/>
        </authorList>
    </citation>
    <scope>NUCLEOTIDE SEQUENCE</scope>
    <source>
        <strain evidence="8">ChiSxjej1B13-7041</strain>
    </source>
</reference>
<dbReference type="PANTHER" id="PTHR43429:SF1">
    <property type="entry name" value="NAD(P)H SULFUR OXIDOREDUCTASE (COA-DEPENDENT)"/>
    <property type="match status" value="1"/>
</dbReference>
<evidence type="ECO:0000256" key="6">
    <source>
        <dbReference type="ARBA" id="ARBA00023284"/>
    </source>
</evidence>
<dbReference type="PRINTS" id="PR00368">
    <property type="entry name" value="FADPNR"/>
</dbReference>
<evidence type="ECO:0000256" key="1">
    <source>
        <dbReference type="ARBA" id="ARBA00001974"/>
    </source>
</evidence>
<proteinExistence type="inferred from homology"/>
<feature type="domain" description="Rhodanese" evidence="7">
    <location>
        <begin position="488"/>
        <end position="542"/>
    </location>
</feature>
<dbReference type="InterPro" id="IPR023753">
    <property type="entry name" value="FAD/NAD-binding_dom"/>
</dbReference>
<dbReference type="InterPro" id="IPR016156">
    <property type="entry name" value="FAD/NAD-linked_Rdtase_dimer_sf"/>
</dbReference>
<dbReference type="Gene3D" id="3.50.50.60">
    <property type="entry name" value="FAD/NAD(P)-binding domain"/>
    <property type="match status" value="2"/>
</dbReference>
<dbReference type="SUPFAM" id="SSF51905">
    <property type="entry name" value="FAD/NAD(P)-binding domain"/>
    <property type="match status" value="2"/>
</dbReference>
<evidence type="ECO:0000313" key="8">
    <source>
        <dbReference type="EMBL" id="HIR91967.1"/>
    </source>
</evidence>
<accession>A0A9D1EH81</accession>
<name>A0A9D1EH81_9FIRM</name>
<keyword evidence="5" id="KW-0560">Oxidoreductase</keyword>
<evidence type="ECO:0000256" key="4">
    <source>
        <dbReference type="ARBA" id="ARBA00022827"/>
    </source>
</evidence>
<dbReference type="EMBL" id="DVHU01000008">
    <property type="protein sequence ID" value="HIR91967.1"/>
    <property type="molecule type" value="Genomic_DNA"/>
</dbReference>
<dbReference type="InterPro" id="IPR050260">
    <property type="entry name" value="FAD-bd_OxRdtase"/>
</dbReference>
<keyword evidence="3" id="KW-0285">Flavoprotein</keyword>
<dbReference type="Gene3D" id="3.40.250.10">
    <property type="entry name" value="Rhodanese-like domain"/>
    <property type="match status" value="1"/>
</dbReference>
<keyword evidence="4" id="KW-0274">FAD</keyword>
<dbReference type="AlphaFoldDB" id="A0A9D1EH81"/>
<organism evidence="8 9">
    <name type="scientific">Candidatus Egerieimonas intestinavium</name>
    <dbReference type="NCBI Taxonomy" id="2840777"/>
    <lineage>
        <taxon>Bacteria</taxon>
        <taxon>Bacillati</taxon>
        <taxon>Bacillota</taxon>
        <taxon>Clostridia</taxon>
        <taxon>Lachnospirales</taxon>
        <taxon>Lachnospiraceae</taxon>
        <taxon>Lachnospiraceae incertae sedis</taxon>
        <taxon>Candidatus Egerieimonas</taxon>
    </lineage>
</organism>
<dbReference type="SUPFAM" id="SSF55424">
    <property type="entry name" value="FAD/NAD-linked reductases, dimerisation (C-terminal) domain"/>
    <property type="match status" value="1"/>
</dbReference>
<evidence type="ECO:0000256" key="3">
    <source>
        <dbReference type="ARBA" id="ARBA00022630"/>
    </source>
</evidence>
<dbReference type="PANTHER" id="PTHR43429">
    <property type="entry name" value="PYRIDINE NUCLEOTIDE-DISULFIDE OXIDOREDUCTASE DOMAIN-CONTAINING"/>
    <property type="match status" value="1"/>
</dbReference>
<dbReference type="InterPro" id="IPR004099">
    <property type="entry name" value="Pyr_nucl-diS_OxRdtase_dimer"/>
</dbReference>
<keyword evidence="6" id="KW-0676">Redox-active center</keyword>
<dbReference type="InterPro" id="IPR036873">
    <property type="entry name" value="Rhodanese-like_dom_sf"/>
</dbReference>